<dbReference type="GeneID" id="85332290"/>
<reference evidence="2 3" key="1">
    <citation type="submission" date="2016-10" db="EMBL/GenBank/DDBJ databases">
        <title>The genome sequence of Colletotrichum fioriniae PJ7.</title>
        <authorList>
            <person name="Baroncelli R."/>
        </authorList>
    </citation>
    <scope>NUCLEOTIDE SEQUENCE [LARGE SCALE GENOMIC DNA]</scope>
    <source>
        <strain evidence="2 3">IMI 309622</strain>
    </source>
</reference>
<name>A0AAI9Z9G4_9PEZI</name>
<dbReference type="Proteomes" id="UP001240678">
    <property type="component" value="Unassembled WGS sequence"/>
</dbReference>
<evidence type="ECO:0000313" key="2">
    <source>
        <dbReference type="EMBL" id="KAK1539232.1"/>
    </source>
</evidence>
<dbReference type="RefSeq" id="XP_060320181.1">
    <property type="nucleotide sequence ID" value="XM_060448743.1"/>
</dbReference>
<evidence type="ECO:0000256" key="1">
    <source>
        <dbReference type="SAM" id="MobiDB-lite"/>
    </source>
</evidence>
<dbReference type="AlphaFoldDB" id="A0AAI9Z9G4"/>
<feature type="region of interest" description="Disordered" evidence="1">
    <location>
        <begin position="1"/>
        <end position="58"/>
    </location>
</feature>
<organism evidence="2 3">
    <name type="scientific">Colletotrichum costaricense</name>
    <dbReference type="NCBI Taxonomy" id="1209916"/>
    <lineage>
        <taxon>Eukaryota</taxon>
        <taxon>Fungi</taxon>
        <taxon>Dikarya</taxon>
        <taxon>Ascomycota</taxon>
        <taxon>Pezizomycotina</taxon>
        <taxon>Sordariomycetes</taxon>
        <taxon>Hypocreomycetidae</taxon>
        <taxon>Glomerellales</taxon>
        <taxon>Glomerellaceae</taxon>
        <taxon>Colletotrichum</taxon>
        <taxon>Colletotrichum acutatum species complex</taxon>
    </lineage>
</organism>
<evidence type="ECO:0000313" key="3">
    <source>
        <dbReference type="Proteomes" id="UP001240678"/>
    </source>
</evidence>
<comment type="caution">
    <text evidence="2">The sequence shown here is derived from an EMBL/GenBank/DDBJ whole genome shotgun (WGS) entry which is preliminary data.</text>
</comment>
<feature type="compositionally biased region" description="Basic and acidic residues" evidence="1">
    <location>
        <begin position="10"/>
        <end position="19"/>
    </location>
</feature>
<accession>A0AAI9Z9G4</accession>
<feature type="compositionally biased region" description="Basic and acidic residues" evidence="1">
    <location>
        <begin position="27"/>
        <end position="38"/>
    </location>
</feature>
<dbReference type="EMBL" id="MOOE01000001">
    <property type="protein sequence ID" value="KAK1539232.1"/>
    <property type="molecule type" value="Genomic_DNA"/>
</dbReference>
<proteinExistence type="predicted"/>
<feature type="compositionally biased region" description="Acidic residues" evidence="1">
    <location>
        <begin position="39"/>
        <end position="48"/>
    </location>
</feature>
<keyword evidence="3" id="KW-1185">Reference proteome</keyword>
<protein>
    <submittedName>
        <fullName evidence="2">Uncharacterized protein</fullName>
    </submittedName>
</protein>
<gene>
    <name evidence="2" type="ORF">CCOS01_00546</name>
</gene>
<sequence length="109" mass="12542">MRCLPTSPRKPLDQKRKSPEWMQFEEAESRKHGDKAIGEEEQEREEREEESHATHGRSAVRWMSPGYLDGHVPSPRRLFVRIQGISRLLATNAILQPESLHHETASSTS</sequence>